<feature type="region of interest" description="Disordered" evidence="1">
    <location>
        <begin position="1"/>
        <end position="76"/>
    </location>
</feature>
<dbReference type="EMBL" id="JAVDPF010000041">
    <property type="protein sequence ID" value="KAL1868023.1"/>
    <property type="molecule type" value="Genomic_DNA"/>
</dbReference>
<accession>A0ABR3WWH1</accession>
<sequence>MTSPYTGESASNHPTTGARGGASAVPTPANNTGGGSGWGDEGLKKGGGSGAEGVNLGGEGIGHHQTPNPAASFGNFLGLQDQKGAAHDKFEHQFQKAGGIEPPTTSEGEPTCESEDHSFANHKPGCPQTMPGWSTVKDTYNNITKGSQV</sequence>
<reference evidence="2 3" key="1">
    <citation type="journal article" date="2024" name="IMA Fungus">
        <title>IMA Genome - F19 : A genome assembly and annotation guide to empower mycologists, including annotated draft genome sequences of Ceratocystis pirilliformis, Diaporthe australafricana, Fusarium ophioides, Paecilomyces lecythidis, and Sporothrix stenoceras.</title>
        <authorList>
            <person name="Aylward J."/>
            <person name="Wilson A.M."/>
            <person name="Visagie C.M."/>
            <person name="Spraker J."/>
            <person name="Barnes I."/>
            <person name="Buitendag C."/>
            <person name="Ceriani C."/>
            <person name="Del Mar Angel L."/>
            <person name="du Plessis D."/>
            <person name="Fuchs T."/>
            <person name="Gasser K."/>
            <person name="Kramer D."/>
            <person name="Li W."/>
            <person name="Munsamy K."/>
            <person name="Piso A."/>
            <person name="Price J.L."/>
            <person name="Sonnekus B."/>
            <person name="Thomas C."/>
            <person name="van der Nest A."/>
            <person name="van Dijk A."/>
            <person name="van Heerden A."/>
            <person name="van Vuuren N."/>
            <person name="Yilmaz N."/>
            <person name="Duong T.A."/>
            <person name="van der Merwe N.A."/>
            <person name="Wingfield M.J."/>
            <person name="Wingfield B.D."/>
        </authorList>
    </citation>
    <scope>NUCLEOTIDE SEQUENCE [LARGE SCALE GENOMIC DNA]</scope>
    <source>
        <strain evidence="2 3">CMW 18167</strain>
    </source>
</reference>
<protein>
    <submittedName>
        <fullName evidence="2">Uncharacterized protein</fullName>
    </submittedName>
</protein>
<gene>
    <name evidence="2" type="ORF">Plec18167_008489</name>
</gene>
<evidence type="ECO:0000313" key="2">
    <source>
        <dbReference type="EMBL" id="KAL1868023.1"/>
    </source>
</evidence>
<organism evidence="2 3">
    <name type="scientific">Paecilomyces lecythidis</name>
    <dbReference type="NCBI Taxonomy" id="3004212"/>
    <lineage>
        <taxon>Eukaryota</taxon>
        <taxon>Fungi</taxon>
        <taxon>Dikarya</taxon>
        <taxon>Ascomycota</taxon>
        <taxon>Pezizomycotina</taxon>
        <taxon>Eurotiomycetes</taxon>
        <taxon>Eurotiomycetidae</taxon>
        <taxon>Eurotiales</taxon>
        <taxon>Thermoascaceae</taxon>
        <taxon>Paecilomyces</taxon>
    </lineage>
</organism>
<feature type="region of interest" description="Disordered" evidence="1">
    <location>
        <begin position="95"/>
        <end position="131"/>
    </location>
</feature>
<evidence type="ECO:0000256" key="1">
    <source>
        <dbReference type="SAM" id="MobiDB-lite"/>
    </source>
</evidence>
<evidence type="ECO:0000313" key="3">
    <source>
        <dbReference type="Proteomes" id="UP001583193"/>
    </source>
</evidence>
<proteinExistence type="predicted"/>
<feature type="compositionally biased region" description="Polar residues" evidence="1">
    <location>
        <begin position="1"/>
        <end position="15"/>
    </location>
</feature>
<dbReference type="Proteomes" id="UP001583193">
    <property type="component" value="Unassembled WGS sequence"/>
</dbReference>
<feature type="compositionally biased region" description="Gly residues" evidence="1">
    <location>
        <begin position="32"/>
        <end position="60"/>
    </location>
</feature>
<name>A0ABR3WWH1_9EURO</name>
<keyword evidence="3" id="KW-1185">Reference proteome</keyword>
<comment type="caution">
    <text evidence="2">The sequence shown here is derived from an EMBL/GenBank/DDBJ whole genome shotgun (WGS) entry which is preliminary data.</text>
</comment>